<dbReference type="SMART" id="SM00249">
    <property type="entry name" value="PHD"/>
    <property type="match status" value="1"/>
</dbReference>
<dbReference type="OrthoDB" id="3046222at2759"/>
<proteinExistence type="predicted"/>
<dbReference type="GO" id="GO:0008270">
    <property type="term" value="F:zinc ion binding"/>
    <property type="evidence" value="ECO:0007669"/>
    <property type="project" value="UniProtKB-KW"/>
</dbReference>
<dbReference type="Proteomes" id="UP000284706">
    <property type="component" value="Unassembled WGS sequence"/>
</dbReference>
<feature type="compositionally biased region" description="Basic and acidic residues" evidence="4">
    <location>
        <begin position="750"/>
        <end position="760"/>
    </location>
</feature>
<comment type="caution">
    <text evidence="6">The sequence shown here is derived from an EMBL/GenBank/DDBJ whole genome shotgun (WGS) entry which is preliminary data.</text>
</comment>
<feature type="compositionally biased region" description="Polar residues" evidence="4">
    <location>
        <begin position="13"/>
        <end position="37"/>
    </location>
</feature>
<evidence type="ECO:0000259" key="5">
    <source>
        <dbReference type="SMART" id="SM00249"/>
    </source>
</evidence>
<feature type="region of interest" description="Disordered" evidence="4">
    <location>
        <begin position="1107"/>
        <end position="1156"/>
    </location>
</feature>
<feature type="region of interest" description="Disordered" evidence="4">
    <location>
        <begin position="323"/>
        <end position="357"/>
    </location>
</feature>
<feature type="domain" description="Zinc finger PHD-type" evidence="5">
    <location>
        <begin position="1172"/>
        <end position="1226"/>
    </location>
</feature>
<protein>
    <recommendedName>
        <fullName evidence="5">Zinc finger PHD-type domain-containing protein</fullName>
    </recommendedName>
</protein>
<evidence type="ECO:0000256" key="2">
    <source>
        <dbReference type="ARBA" id="ARBA00022771"/>
    </source>
</evidence>
<dbReference type="STRING" id="231916.A0A409YD39"/>
<reference evidence="6 7" key="1">
    <citation type="journal article" date="2018" name="Evol. Lett.">
        <title>Horizontal gene cluster transfer increased hallucinogenic mushroom diversity.</title>
        <authorList>
            <person name="Reynolds H.T."/>
            <person name="Vijayakumar V."/>
            <person name="Gluck-Thaler E."/>
            <person name="Korotkin H.B."/>
            <person name="Matheny P.B."/>
            <person name="Slot J.C."/>
        </authorList>
    </citation>
    <scope>NUCLEOTIDE SEQUENCE [LARGE SCALE GENOMIC DNA]</scope>
    <source>
        <strain evidence="6 7">SRW20</strain>
    </source>
</reference>
<evidence type="ECO:0000256" key="1">
    <source>
        <dbReference type="ARBA" id="ARBA00022723"/>
    </source>
</evidence>
<dbReference type="InParanoid" id="A0A409YD39"/>
<keyword evidence="1" id="KW-0479">Metal-binding</keyword>
<dbReference type="GO" id="GO:0003677">
    <property type="term" value="F:DNA binding"/>
    <property type="evidence" value="ECO:0007669"/>
    <property type="project" value="InterPro"/>
</dbReference>
<keyword evidence="3" id="KW-0862">Zinc</keyword>
<dbReference type="InterPro" id="IPR036115">
    <property type="entry name" value="GCM_dom_sf"/>
</dbReference>
<feature type="region of interest" description="Disordered" evidence="4">
    <location>
        <begin position="12"/>
        <end position="41"/>
    </location>
</feature>
<gene>
    <name evidence="6" type="ORF">CVT26_015537</name>
</gene>
<feature type="region of interest" description="Disordered" evidence="4">
    <location>
        <begin position="741"/>
        <end position="761"/>
    </location>
</feature>
<evidence type="ECO:0000256" key="3">
    <source>
        <dbReference type="ARBA" id="ARBA00022833"/>
    </source>
</evidence>
<feature type="compositionally biased region" description="Basic and acidic residues" evidence="4">
    <location>
        <begin position="1143"/>
        <end position="1152"/>
    </location>
</feature>
<dbReference type="EMBL" id="NHYE01000977">
    <property type="protein sequence ID" value="PPR00932.1"/>
    <property type="molecule type" value="Genomic_DNA"/>
</dbReference>
<keyword evidence="2" id="KW-0863">Zinc-finger</keyword>
<accession>A0A409YD39</accession>
<feature type="compositionally biased region" description="Polar residues" evidence="4">
    <location>
        <begin position="1618"/>
        <end position="1638"/>
    </location>
</feature>
<dbReference type="SUPFAM" id="SSF90073">
    <property type="entry name" value="GCM domain"/>
    <property type="match status" value="1"/>
</dbReference>
<evidence type="ECO:0000313" key="6">
    <source>
        <dbReference type="EMBL" id="PPR00932.1"/>
    </source>
</evidence>
<feature type="region of interest" description="Disordered" evidence="4">
    <location>
        <begin position="133"/>
        <end position="215"/>
    </location>
</feature>
<dbReference type="InterPro" id="IPR001965">
    <property type="entry name" value="Znf_PHD"/>
</dbReference>
<organism evidence="6 7">
    <name type="scientific">Gymnopilus dilepis</name>
    <dbReference type="NCBI Taxonomy" id="231916"/>
    <lineage>
        <taxon>Eukaryota</taxon>
        <taxon>Fungi</taxon>
        <taxon>Dikarya</taxon>
        <taxon>Basidiomycota</taxon>
        <taxon>Agaricomycotina</taxon>
        <taxon>Agaricomycetes</taxon>
        <taxon>Agaricomycetidae</taxon>
        <taxon>Agaricales</taxon>
        <taxon>Agaricineae</taxon>
        <taxon>Hymenogastraceae</taxon>
        <taxon>Gymnopilus</taxon>
    </lineage>
</organism>
<dbReference type="GO" id="GO:0006355">
    <property type="term" value="P:regulation of DNA-templated transcription"/>
    <property type="evidence" value="ECO:0007669"/>
    <property type="project" value="InterPro"/>
</dbReference>
<evidence type="ECO:0000313" key="7">
    <source>
        <dbReference type="Proteomes" id="UP000284706"/>
    </source>
</evidence>
<keyword evidence="7" id="KW-1185">Reference proteome</keyword>
<evidence type="ECO:0000256" key="4">
    <source>
        <dbReference type="SAM" id="MobiDB-lite"/>
    </source>
</evidence>
<dbReference type="SUPFAM" id="SSF57903">
    <property type="entry name" value="FYVE/PHD zinc finger"/>
    <property type="match status" value="1"/>
</dbReference>
<name>A0A409YD39_9AGAR</name>
<feature type="compositionally biased region" description="Polar residues" evidence="4">
    <location>
        <begin position="134"/>
        <end position="144"/>
    </location>
</feature>
<sequence length="1663" mass="187890">MFEGFKRLLARFTKSNNDSGRPTSVAAAQTSPDNPRQQPHVPHLYRQDAHPVNAQIQPAFNQPGHSQLYGTVLPPTSQPTYPSALQVPHPGLPYYPYPPHYPPPGVLQHGFPYYGPPIVPGHSHWHQWVANGSHHAQQVPSQHSPPGIQENAALPGPDVSQPATQSLVKSVPDETKSKTQVNVQKVSETENHSTIKQQATESEHQDQSDWPQGSQRREFMTGYEPKGWKHNKWVWHSNGNSRRNGIKVEVRKCQGVILCSNPECQMPVKPSTQKATLDGQLQKKVCSKTECKSRLRHIACNVLSYHYKVLRHGILYSVWEHDGTHNHPRPPLKGTSLSPEEEEQVDEQVKRRPHASAHALRTGDIMPGSVPLADISPALANPRAARYQVAKSQERLGIASGSSSKGVLSLLTVLPKLQAEFDSPFVIDSSVHGPVYLTFQTPFMKRLLEDSVRSWHLDMQDAISSTRHGMVTDGDHTFFNEGVLLVTCVFNSTLSCWAPILYTWIHGLDVAHHRPHFRHINRTIIAYIQSSPTNIKFEPKHLLHVMDFSGAQRSSHAEEYADAVILMRPYFSSLTVDSQKIERAVLVAEAQKAESGCIFHFWQSAKRLAANPALIPTGSADEFLRLCGVITADKSSLDDWKGGVVTIRTSFPRIEGWLSWWLRPTIASMTFPACSQVDREVLAQIPATANAAEQSHSLLHHAVGKDQDLIPGIKNLYLHVKELEKRYDAISAGHFNPLPIRENRQPSSKKMHENDGRAPDTEGMLHPAGIRDFDTQNASSLVSYKWHNNSCFFDNGLELWYRAFSRWGPIAQAEYLRLVPKDSFLACLVFHYDRRLKQSHTSTFSEIDVIRNNSLMQEVLRHYICDVWEINSHGHFGNCASWLLPAVRDRNPPLNVQEYFGLVQIVTRSCIQGHSIDINVSSYPQVMVPLNDDEVRLACLSKRQSQVSLTDYFARVIPRIPIGNDSNGTTLLHTLPVVPCTECSCSMMAMVAQVSTRWPRILNLSHYRHVDPAHKVTYEDCFTVKDSDGSTITYDLVGRVLHQEDHFVSQIKLEDGVYSYNDIKGTLEKLPGPSLLDGEGWDPVYYVYHRSSAKSETVRKQREIAQDYELGRSAPRPEPTLVPDDSPCTQEKNEPNVRLQQAPRKEAPENSKDSINGDWMFQQEYNPDAYVLCSEACQGKHGLRVDITNIVHCSLCEKGWHYDCVERTFLPAFASGIDPWACPECVNCIDGPWDKCLIGQYVLMRPSGSKRYYPAKVLGRSSTHQVNLQWYEGNRYVPQVRTPRNPLFTSDPQTCIISYFHNEGNYADEDHLVGMINWPIQLTEDAMDIYGYRNPSILDALENSFFSVIEIVSFRRQHPILEVFETWQDQSLAQKRAPGTYHQLHIFDLAQNFENLFDLDILPGDESLLVPFLSEVYNGAEKSGNSYYSSSHISMLAKILFRLVVMRVYLDQPAENDLQIFWLAFRTPGSALDDSTYQDAKKGRIIRHFTDPEQAMLACFQPEQQAGKLPTKSQIKVFKRIPNTSKMRSALACLHIKTDPDSHIDFPIARAVDERGRSYTFLKTSELGLTGGPPFRPKEFSFVRLKPYKKKSVKLKLPQQSKDDQSLPSAPWLLIQNYTPGQLSSPHDMTLASETTNTKGRKRAASKGQAAEPRRSKRLQKSS</sequence>
<dbReference type="InterPro" id="IPR011011">
    <property type="entry name" value="Znf_FYVE_PHD"/>
</dbReference>
<feature type="region of interest" description="Disordered" evidence="4">
    <location>
        <begin position="1618"/>
        <end position="1663"/>
    </location>
</feature>